<evidence type="ECO:0000256" key="1">
    <source>
        <dbReference type="SAM" id="MobiDB-lite"/>
    </source>
</evidence>
<feature type="region of interest" description="Disordered" evidence="1">
    <location>
        <begin position="103"/>
        <end position="200"/>
    </location>
</feature>
<evidence type="ECO:0000313" key="3">
    <source>
        <dbReference type="Proteomes" id="UP000673691"/>
    </source>
</evidence>
<gene>
    <name evidence="2" type="ORF">BJ554DRAFT_2021</name>
</gene>
<comment type="caution">
    <text evidence="2">The sequence shown here is derived from an EMBL/GenBank/DDBJ whole genome shotgun (WGS) entry which is preliminary data.</text>
</comment>
<dbReference type="Proteomes" id="UP000673691">
    <property type="component" value="Unassembled WGS sequence"/>
</dbReference>
<sequence length="200" mass="20202">MTGGCGSRSAADPPPETRTLRRLLEARAALDELLRGAAALLAALADAAAGAGPALDLGRVSALKAECDAASEKLAAALEDVETPAEREATPARFPVMRDSCVLTPAPLRPPPSLSPRLTRKRSGSLRPRPVSSDRREEGPGGQSGAEALPGPAVAGDGFPDVHRGPAGAPDRSSRSSRLGAAAGGAPAGPPNVRTVNMEA</sequence>
<accession>A0A8H8A1P2</accession>
<keyword evidence="3" id="KW-1185">Reference proteome</keyword>
<reference evidence="2 3" key="1">
    <citation type="journal article" name="Sci. Rep.">
        <title>Genome-scale phylogenetic analyses confirm Olpidium as the closest living zoosporic fungus to the non-flagellated, terrestrial fungi.</title>
        <authorList>
            <person name="Chang Y."/>
            <person name="Rochon D."/>
            <person name="Sekimoto S."/>
            <person name="Wang Y."/>
            <person name="Chovatia M."/>
            <person name="Sandor L."/>
            <person name="Salamov A."/>
            <person name="Grigoriev I.V."/>
            <person name="Stajich J.E."/>
            <person name="Spatafora J.W."/>
        </authorList>
    </citation>
    <scope>NUCLEOTIDE SEQUENCE [LARGE SCALE GENOMIC DNA]</scope>
    <source>
        <strain evidence="2">S191</strain>
    </source>
</reference>
<protein>
    <submittedName>
        <fullName evidence="2">Uncharacterized protein</fullName>
    </submittedName>
</protein>
<proteinExistence type="predicted"/>
<dbReference type="AlphaFoldDB" id="A0A8H8A1P2"/>
<name>A0A8H8A1P2_9FUNG</name>
<organism evidence="2 3">
    <name type="scientific">Olpidium bornovanus</name>
    <dbReference type="NCBI Taxonomy" id="278681"/>
    <lineage>
        <taxon>Eukaryota</taxon>
        <taxon>Fungi</taxon>
        <taxon>Fungi incertae sedis</taxon>
        <taxon>Olpidiomycota</taxon>
        <taxon>Olpidiomycotina</taxon>
        <taxon>Olpidiomycetes</taxon>
        <taxon>Olpidiales</taxon>
        <taxon>Olpidiaceae</taxon>
        <taxon>Olpidium</taxon>
    </lineage>
</organism>
<evidence type="ECO:0000313" key="2">
    <source>
        <dbReference type="EMBL" id="KAG5463068.1"/>
    </source>
</evidence>
<dbReference type="EMBL" id="JAEFCI010001197">
    <property type="protein sequence ID" value="KAG5463068.1"/>
    <property type="molecule type" value="Genomic_DNA"/>
</dbReference>